<dbReference type="EMBL" id="HBUE01003923">
    <property type="protein sequence ID" value="CAG6444931.1"/>
    <property type="molecule type" value="Transcribed_RNA"/>
</dbReference>
<reference evidence="1" key="1">
    <citation type="submission" date="2021-05" db="EMBL/GenBank/DDBJ databases">
        <authorList>
            <person name="Alioto T."/>
            <person name="Alioto T."/>
            <person name="Gomez Garrido J."/>
        </authorList>
    </citation>
    <scope>NUCLEOTIDE SEQUENCE</scope>
</reference>
<accession>A0A8D7ZUU0</accession>
<sequence length="102" mass="11263">MLPVTRAKIEKHSDERKIDEFSISLPPRKPPVVCQRSNFPTSAMGEERLCKQTKLTTNKKVPTVCLESVSPGAILPPSIRITANNNNHCAPPPPCAKQIESF</sequence>
<dbReference type="EMBL" id="HBUE01003922">
    <property type="protein sequence ID" value="CAG6444930.1"/>
    <property type="molecule type" value="Transcribed_RNA"/>
</dbReference>
<organism evidence="1">
    <name type="scientific">Culex pipiens</name>
    <name type="common">House mosquito</name>
    <dbReference type="NCBI Taxonomy" id="7175"/>
    <lineage>
        <taxon>Eukaryota</taxon>
        <taxon>Metazoa</taxon>
        <taxon>Ecdysozoa</taxon>
        <taxon>Arthropoda</taxon>
        <taxon>Hexapoda</taxon>
        <taxon>Insecta</taxon>
        <taxon>Pterygota</taxon>
        <taxon>Neoptera</taxon>
        <taxon>Endopterygota</taxon>
        <taxon>Diptera</taxon>
        <taxon>Nematocera</taxon>
        <taxon>Culicoidea</taxon>
        <taxon>Culicidae</taxon>
        <taxon>Culicinae</taxon>
        <taxon>Culicini</taxon>
        <taxon>Culex</taxon>
        <taxon>Culex</taxon>
    </lineage>
</organism>
<dbReference type="AlphaFoldDB" id="A0A8D7ZUU0"/>
<evidence type="ECO:0000313" key="1">
    <source>
        <dbReference type="EMBL" id="CAG6444931.1"/>
    </source>
</evidence>
<protein>
    <submittedName>
        <fullName evidence="1">(northern house mosquito) hypothetical protein</fullName>
    </submittedName>
</protein>
<name>A0A8D7ZUU0_CULPI</name>
<proteinExistence type="predicted"/>